<proteinExistence type="predicted"/>
<dbReference type="AlphaFoldDB" id="X0YZ97"/>
<gene>
    <name evidence="2" type="ORF">S01H1_62659</name>
</gene>
<dbReference type="InterPro" id="IPR000120">
    <property type="entry name" value="Amidase"/>
</dbReference>
<dbReference type="InterPro" id="IPR023631">
    <property type="entry name" value="Amidase_dom"/>
</dbReference>
<evidence type="ECO:0000313" key="2">
    <source>
        <dbReference type="EMBL" id="GAG41791.1"/>
    </source>
</evidence>
<dbReference type="PANTHER" id="PTHR11895:SF7">
    <property type="entry name" value="GLUTAMYL-TRNA(GLN) AMIDOTRANSFERASE SUBUNIT A, MITOCHONDRIAL"/>
    <property type="match status" value="1"/>
</dbReference>
<sequence length="245" mass="26271">GLNSPFDDCGLVLEAIAGPDPRDPSTTNLPFEYDADAPTEGFRLAVLKGATTGVDEGVLTNFEESLKVLERVATVEEIELPDLPYEAITRTILNAESASAFEELIESGRTSELTAPEDHYGLYARTVVLAKDYLKALRLRATMARTADEAMSPYDAVVAPARRSPASPVDEEFRRTTPGTARDILGAVGNGAGLPSVSVPNGFTGDGLPTGVQFMGKAYDENTILAVARAYQSMTDWHDRHPPGL</sequence>
<protein>
    <recommendedName>
        <fullName evidence="1">Amidase domain-containing protein</fullName>
    </recommendedName>
</protein>
<accession>X0YZ97</accession>
<dbReference type="GO" id="GO:0003824">
    <property type="term" value="F:catalytic activity"/>
    <property type="evidence" value="ECO:0007669"/>
    <property type="project" value="InterPro"/>
</dbReference>
<evidence type="ECO:0000259" key="1">
    <source>
        <dbReference type="Pfam" id="PF01425"/>
    </source>
</evidence>
<dbReference type="PANTHER" id="PTHR11895">
    <property type="entry name" value="TRANSAMIDASE"/>
    <property type="match status" value="1"/>
</dbReference>
<feature type="domain" description="Amidase" evidence="1">
    <location>
        <begin position="7"/>
        <end position="225"/>
    </location>
</feature>
<dbReference type="Pfam" id="PF01425">
    <property type="entry name" value="Amidase"/>
    <property type="match status" value="1"/>
</dbReference>
<dbReference type="SUPFAM" id="SSF75304">
    <property type="entry name" value="Amidase signature (AS) enzymes"/>
    <property type="match status" value="1"/>
</dbReference>
<reference evidence="2" key="1">
    <citation type="journal article" date="2014" name="Front. Microbiol.">
        <title>High frequency of phylogenetically diverse reductive dehalogenase-homologous genes in deep subseafloor sedimentary metagenomes.</title>
        <authorList>
            <person name="Kawai M."/>
            <person name="Futagami T."/>
            <person name="Toyoda A."/>
            <person name="Takaki Y."/>
            <person name="Nishi S."/>
            <person name="Hori S."/>
            <person name="Arai W."/>
            <person name="Tsubouchi T."/>
            <person name="Morono Y."/>
            <person name="Uchiyama I."/>
            <person name="Ito T."/>
            <person name="Fujiyama A."/>
            <person name="Inagaki F."/>
            <person name="Takami H."/>
        </authorList>
    </citation>
    <scope>NUCLEOTIDE SEQUENCE</scope>
    <source>
        <strain evidence="2">Expedition CK06-06</strain>
    </source>
</reference>
<dbReference type="EMBL" id="BARS01041173">
    <property type="protein sequence ID" value="GAG41791.1"/>
    <property type="molecule type" value="Genomic_DNA"/>
</dbReference>
<comment type="caution">
    <text evidence="2">The sequence shown here is derived from an EMBL/GenBank/DDBJ whole genome shotgun (WGS) entry which is preliminary data.</text>
</comment>
<name>X0YZ97_9ZZZZ</name>
<feature type="non-terminal residue" evidence="2">
    <location>
        <position position="1"/>
    </location>
</feature>
<organism evidence="2">
    <name type="scientific">marine sediment metagenome</name>
    <dbReference type="NCBI Taxonomy" id="412755"/>
    <lineage>
        <taxon>unclassified sequences</taxon>
        <taxon>metagenomes</taxon>
        <taxon>ecological metagenomes</taxon>
    </lineage>
</organism>
<dbReference type="Gene3D" id="3.90.1300.10">
    <property type="entry name" value="Amidase signature (AS) domain"/>
    <property type="match status" value="1"/>
</dbReference>
<dbReference type="InterPro" id="IPR036928">
    <property type="entry name" value="AS_sf"/>
</dbReference>